<reference evidence="2" key="2">
    <citation type="submission" date="2023-07" db="EMBL/GenBank/DDBJ databases">
        <authorList>
            <consortium name="Lawrence Berkeley National Laboratory"/>
            <person name="Haridas S."/>
            <person name="Hensen N."/>
            <person name="Bonometti L."/>
            <person name="Westerberg I."/>
            <person name="Brannstrom I.O."/>
            <person name="Guillou S."/>
            <person name="Cros-Aarteil S."/>
            <person name="Calhoun S."/>
            <person name="Kuo A."/>
            <person name="Mondo S."/>
            <person name="Pangilinan J."/>
            <person name="Riley R."/>
            <person name="LaButti K."/>
            <person name="Andreopoulos B."/>
            <person name="Lipzen A."/>
            <person name="Chen C."/>
            <person name="Yanf M."/>
            <person name="Daum C."/>
            <person name="Ng V."/>
            <person name="Clum A."/>
            <person name="Steindorff A."/>
            <person name="Ohm R."/>
            <person name="Martin F."/>
            <person name="Silar P."/>
            <person name="Natvig D."/>
            <person name="Lalanne C."/>
            <person name="Gautier V."/>
            <person name="Ament-velasquez S.L."/>
            <person name="Kruys A."/>
            <person name="Hutchinson M.I."/>
            <person name="Powell A.J."/>
            <person name="Barry K."/>
            <person name="Miller A.N."/>
            <person name="Grigoriev I.V."/>
            <person name="Debuchy R."/>
            <person name="Gladieux P."/>
            <person name="Thoren M.H."/>
            <person name="Johannesson H."/>
        </authorList>
    </citation>
    <scope>NUCLEOTIDE SEQUENCE</scope>
    <source>
        <strain evidence="2">FGSC 1904</strain>
    </source>
</reference>
<dbReference type="Proteomes" id="UP001281003">
    <property type="component" value="Unassembled WGS sequence"/>
</dbReference>
<proteinExistence type="predicted"/>
<reference evidence="2" key="1">
    <citation type="journal article" date="2023" name="Mol. Phylogenet. Evol.">
        <title>Genome-scale phylogeny and comparative genomics of the fungal order Sordariales.</title>
        <authorList>
            <person name="Hensen N."/>
            <person name="Bonometti L."/>
            <person name="Westerberg I."/>
            <person name="Brannstrom I.O."/>
            <person name="Guillou S."/>
            <person name="Cros-Aarteil S."/>
            <person name="Calhoun S."/>
            <person name="Haridas S."/>
            <person name="Kuo A."/>
            <person name="Mondo S."/>
            <person name="Pangilinan J."/>
            <person name="Riley R."/>
            <person name="LaButti K."/>
            <person name="Andreopoulos B."/>
            <person name="Lipzen A."/>
            <person name="Chen C."/>
            <person name="Yan M."/>
            <person name="Daum C."/>
            <person name="Ng V."/>
            <person name="Clum A."/>
            <person name="Steindorff A."/>
            <person name="Ohm R.A."/>
            <person name="Martin F."/>
            <person name="Silar P."/>
            <person name="Natvig D.O."/>
            <person name="Lalanne C."/>
            <person name="Gautier V."/>
            <person name="Ament-Velasquez S.L."/>
            <person name="Kruys A."/>
            <person name="Hutchinson M.I."/>
            <person name="Powell A.J."/>
            <person name="Barry K."/>
            <person name="Miller A.N."/>
            <person name="Grigoriev I.V."/>
            <person name="Debuchy R."/>
            <person name="Gladieux P."/>
            <person name="Hiltunen Thoren M."/>
            <person name="Johannesson H."/>
        </authorList>
    </citation>
    <scope>NUCLEOTIDE SEQUENCE</scope>
    <source>
        <strain evidence="2">FGSC 1904</strain>
    </source>
</reference>
<sequence length="92" mass="10313">MVYMSDLMCLYFLLLSLDLLLPLVAPLSSSTTLKGLYASSLGCIKRHLLPKFPKVPKVASKIGELLAPCHSFLPNDWIKVLKIHRHTLLCHV</sequence>
<organism evidence="2 3">
    <name type="scientific">Sordaria brevicollis</name>
    <dbReference type="NCBI Taxonomy" id="83679"/>
    <lineage>
        <taxon>Eukaryota</taxon>
        <taxon>Fungi</taxon>
        <taxon>Dikarya</taxon>
        <taxon>Ascomycota</taxon>
        <taxon>Pezizomycotina</taxon>
        <taxon>Sordariomycetes</taxon>
        <taxon>Sordariomycetidae</taxon>
        <taxon>Sordariales</taxon>
        <taxon>Sordariaceae</taxon>
        <taxon>Sordaria</taxon>
    </lineage>
</organism>
<keyword evidence="1" id="KW-0732">Signal</keyword>
<dbReference type="EMBL" id="JAUTDP010000010">
    <property type="protein sequence ID" value="KAK3395973.1"/>
    <property type="molecule type" value="Genomic_DNA"/>
</dbReference>
<feature type="signal peptide" evidence="1">
    <location>
        <begin position="1"/>
        <end position="26"/>
    </location>
</feature>
<comment type="caution">
    <text evidence="2">The sequence shown here is derived from an EMBL/GenBank/DDBJ whole genome shotgun (WGS) entry which is preliminary data.</text>
</comment>
<protein>
    <recommendedName>
        <fullName evidence="4">Secreted protein</fullName>
    </recommendedName>
</protein>
<dbReference type="AlphaFoldDB" id="A0AAE0P9X8"/>
<evidence type="ECO:0000313" key="3">
    <source>
        <dbReference type="Proteomes" id="UP001281003"/>
    </source>
</evidence>
<gene>
    <name evidence="2" type="ORF">B0T20DRAFT_420410</name>
</gene>
<name>A0AAE0P9X8_SORBR</name>
<accession>A0AAE0P9X8</accession>
<keyword evidence="3" id="KW-1185">Reference proteome</keyword>
<evidence type="ECO:0000313" key="2">
    <source>
        <dbReference type="EMBL" id="KAK3395973.1"/>
    </source>
</evidence>
<feature type="chain" id="PRO_5042287829" description="Secreted protein" evidence="1">
    <location>
        <begin position="27"/>
        <end position="92"/>
    </location>
</feature>
<evidence type="ECO:0000256" key="1">
    <source>
        <dbReference type="SAM" id="SignalP"/>
    </source>
</evidence>
<evidence type="ECO:0008006" key="4">
    <source>
        <dbReference type="Google" id="ProtNLM"/>
    </source>
</evidence>